<dbReference type="EMBL" id="CAEKDK010000001">
    <property type="protein sequence ID" value="CAB4261384.1"/>
    <property type="molecule type" value="Genomic_DNA"/>
</dbReference>
<dbReference type="SMART" id="SM00380">
    <property type="entry name" value="AP2"/>
    <property type="match status" value="1"/>
</dbReference>
<feature type="domain" description="AP2/ERF" evidence="12">
    <location>
        <begin position="101"/>
        <end position="158"/>
    </location>
</feature>
<evidence type="ECO:0000256" key="10">
    <source>
        <dbReference type="ARBA" id="ARBA00024343"/>
    </source>
</evidence>
<dbReference type="GO" id="GO:0005634">
    <property type="term" value="C:nucleus"/>
    <property type="evidence" value="ECO:0007669"/>
    <property type="project" value="UniProtKB-SubCell"/>
</dbReference>
<keyword evidence="9" id="KW-0687">Ribonucleoprotein</keyword>
<evidence type="ECO:0000259" key="12">
    <source>
        <dbReference type="PROSITE" id="PS51032"/>
    </source>
</evidence>
<keyword evidence="8" id="KW-0539">Nucleus</keyword>
<dbReference type="InterPro" id="IPR036955">
    <property type="entry name" value="AP2/ERF_dom_sf"/>
</dbReference>
<dbReference type="CDD" id="cd00364">
    <property type="entry name" value="Ribosomal_uS17"/>
    <property type="match status" value="1"/>
</dbReference>
<evidence type="ECO:0000256" key="4">
    <source>
        <dbReference type="ARBA" id="ARBA00023015"/>
    </source>
</evidence>
<keyword evidence="6" id="KW-0010">Activator</keyword>
<evidence type="ECO:0000256" key="8">
    <source>
        <dbReference type="ARBA" id="ARBA00023242"/>
    </source>
</evidence>
<dbReference type="CDD" id="cd00018">
    <property type="entry name" value="AP2"/>
    <property type="match status" value="1"/>
</dbReference>
<evidence type="ECO:0000256" key="7">
    <source>
        <dbReference type="ARBA" id="ARBA00023163"/>
    </source>
</evidence>
<dbReference type="InterPro" id="IPR016177">
    <property type="entry name" value="DNA-bd_dom_sf"/>
</dbReference>
<feature type="compositionally biased region" description="Polar residues" evidence="11">
    <location>
        <begin position="192"/>
        <end position="205"/>
    </location>
</feature>
<evidence type="ECO:0000256" key="11">
    <source>
        <dbReference type="SAM" id="MobiDB-lite"/>
    </source>
</evidence>
<sequence>MAHDEQNHCNIGDRVRLEPSRPLSKRKHWVVAEIITKARIYEPILPNFVCVSCHYQPQDSLLSRSYSSAILRLSLGESPLPMDLGTTSTSKKVRRERTPGRYKGVRMRAWGKWVSEIRLPKSGDRIWLGSYDAPDKAARAHDAAAYCIHGERAEFNFPKNRRPVLSKGSTVSLSKKDIQTIATDFSSADVSESTPVSSTMTTQVPSDKPASPNLLVSKGMASAYEVDSGSFAPSCATGEAVASLENIQLDDFLMLDTDWIADFY</sequence>
<dbReference type="GO" id="GO:0003735">
    <property type="term" value="F:structural constituent of ribosome"/>
    <property type="evidence" value="ECO:0007669"/>
    <property type="project" value="InterPro"/>
</dbReference>
<dbReference type="PROSITE" id="PS51032">
    <property type="entry name" value="AP2_ERF"/>
    <property type="match status" value="1"/>
</dbReference>
<dbReference type="InterPro" id="IPR012340">
    <property type="entry name" value="NA-bd_OB-fold"/>
</dbReference>
<evidence type="ECO:0000256" key="6">
    <source>
        <dbReference type="ARBA" id="ARBA00023159"/>
    </source>
</evidence>
<dbReference type="Gene3D" id="2.40.50.140">
    <property type="entry name" value="Nucleic acid-binding proteins"/>
    <property type="match status" value="1"/>
</dbReference>
<comment type="similarity">
    <text evidence="10">Belongs to the AP2/ERF transcription factor family. ERF subfamily.</text>
</comment>
<dbReference type="GO" id="GO:0006412">
    <property type="term" value="P:translation"/>
    <property type="evidence" value="ECO:0007669"/>
    <property type="project" value="InterPro"/>
</dbReference>
<reference evidence="13 14" key="1">
    <citation type="submission" date="2020-05" db="EMBL/GenBank/DDBJ databases">
        <authorList>
            <person name="Campoy J."/>
            <person name="Schneeberger K."/>
            <person name="Spophaly S."/>
        </authorList>
    </citation>
    <scope>NUCLEOTIDE SEQUENCE [LARGE SCALE GENOMIC DNA]</scope>
    <source>
        <strain evidence="13">PruArmRojPasFocal</strain>
    </source>
</reference>
<accession>A0A6J5TBT7</accession>
<dbReference type="Pfam" id="PF00847">
    <property type="entry name" value="AP2"/>
    <property type="match status" value="1"/>
</dbReference>
<dbReference type="GO" id="GO:0005840">
    <property type="term" value="C:ribosome"/>
    <property type="evidence" value="ECO:0007669"/>
    <property type="project" value="UniProtKB-KW"/>
</dbReference>
<gene>
    <name evidence="13" type="ORF">CURHAP_LOCUS51</name>
</gene>
<dbReference type="GO" id="GO:0003677">
    <property type="term" value="F:DNA binding"/>
    <property type="evidence" value="ECO:0007669"/>
    <property type="project" value="UniProtKB-KW"/>
</dbReference>
<dbReference type="InterPro" id="IPR000266">
    <property type="entry name" value="Ribosomal_uS17"/>
</dbReference>
<proteinExistence type="inferred from homology"/>
<name>A0A6J5TBT7_PRUAR</name>
<evidence type="ECO:0000256" key="1">
    <source>
        <dbReference type="ARBA" id="ARBA00004123"/>
    </source>
</evidence>
<keyword evidence="5" id="KW-0238">DNA-binding</keyword>
<dbReference type="PANTHER" id="PTHR31985:SF273">
    <property type="entry name" value="ETHYLENE-RESPONSIVE TRANSCRIPTION FACTOR ERF017"/>
    <property type="match status" value="1"/>
</dbReference>
<dbReference type="FunFam" id="3.30.730.10:FF:000001">
    <property type="entry name" value="Ethylene-responsive transcription factor 2"/>
    <property type="match status" value="1"/>
</dbReference>
<evidence type="ECO:0000256" key="9">
    <source>
        <dbReference type="ARBA" id="ARBA00023274"/>
    </source>
</evidence>
<evidence type="ECO:0000313" key="14">
    <source>
        <dbReference type="Proteomes" id="UP000507222"/>
    </source>
</evidence>
<evidence type="ECO:0000313" key="13">
    <source>
        <dbReference type="EMBL" id="CAB4261384.1"/>
    </source>
</evidence>
<feature type="region of interest" description="Disordered" evidence="11">
    <location>
        <begin position="192"/>
        <end position="211"/>
    </location>
</feature>
<dbReference type="Proteomes" id="UP000507222">
    <property type="component" value="Unassembled WGS sequence"/>
</dbReference>
<dbReference type="InterPro" id="IPR001471">
    <property type="entry name" value="AP2/ERF_dom"/>
</dbReference>
<dbReference type="GO" id="GO:0003700">
    <property type="term" value="F:DNA-binding transcription factor activity"/>
    <property type="evidence" value="ECO:0007669"/>
    <property type="project" value="InterPro"/>
</dbReference>
<comment type="subcellular location">
    <subcellularLocation>
        <location evidence="1">Nucleus</location>
    </subcellularLocation>
</comment>
<evidence type="ECO:0000256" key="5">
    <source>
        <dbReference type="ARBA" id="ARBA00023125"/>
    </source>
</evidence>
<organism evidence="13 14">
    <name type="scientific">Prunus armeniaca</name>
    <name type="common">Apricot</name>
    <name type="synonym">Armeniaca vulgaris</name>
    <dbReference type="NCBI Taxonomy" id="36596"/>
    <lineage>
        <taxon>Eukaryota</taxon>
        <taxon>Viridiplantae</taxon>
        <taxon>Streptophyta</taxon>
        <taxon>Embryophyta</taxon>
        <taxon>Tracheophyta</taxon>
        <taxon>Spermatophyta</taxon>
        <taxon>Magnoliopsida</taxon>
        <taxon>eudicotyledons</taxon>
        <taxon>Gunneridae</taxon>
        <taxon>Pentapetalae</taxon>
        <taxon>rosids</taxon>
        <taxon>fabids</taxon>
        <taxon>Rosales</taxon>
        <taxon>Rosaceae</taxon>
        <taxon>Amygdaloideae</taxon>
        <taxon>Amygdaleae</taxon>
        <taxon>Prunus</taxon>
    </lineage>
</organism>
<dbReference type="InterPro" id="IPR051032">
    <property type="entry name" value="AP2/ERF_TF_ERF_subfamily"/>
</dbReference>
<keyword evidence="7" id="KW-0804">Transcription</keyword>
<keyword evidence="3" id="KW-0689">Ribosomal protein</keyword>
<dbReference type="SUPFAM" id="SSF54171">
    <property type="entry name" value="DNA-binding domain"/>
    <property type="match status" value="1"/>
</dbReference>
<protein>
    <recommendedName>
        <fullName evidence="12">AP2/ERF domain-containing protein</fullName>
    </recommendedName>
</protein>
<dbReference type="PANTHER" id="PTHR31985">
    <property type="entry name" value="ETHYLENE-RESPONSIVE TRANSCRIPTION FACTOR ERF042-RELATED"/>
    <property type="match status" value="1"/>
</dbReference>
<dbReference type="Gene3D" id="3.30.730.10">
    <property type="entry name" value="AP2/ERF domain"/>
    <property type="match status" value="1"/>
</dbReference>
<dbReference type="AlphaFoldDB" id="A0A6J5TBT7"/>
<dbReference type="GO" id="GO:1990904">
    <property type="term" value="C:ribonucleoprotein complex"/>
    <property type="evidence" value="ECO:0007669"/>
    <property type="project" value="UniProtKB-KW"/>
</dbReference>
<evidence type="ECO:0000256" key="3">
    <source>
        <dbReference type="ARBA" id="ARBA00022980"/>
    </source>
</evidence>
<dbReference type="SUPFAM" id="SSF50249">
    <property type="entry name" value="Nucleic acid-binding proteins"/>
    <property type="match status" value="1"/>
</dbReference>
<dbReference type="Pfam" id="PF00366">
    <property type="entry name" value="Ribosomal_S17"/>
    <property type="match status" value="1"/>
</dbReference>
<keyword evidence="4" id="KW-0805">Transcription regulation</keyword>
<evidence type="ECO:0000256" key="2">
    <source>
        <dbReference type="ARBA" id="ARBA00010254"/>
    </source>
</evidence>
<dbReference type="PRINTS" id="PR00367">
    <property type="entry name" value="ETHRSPELEMNT"/>
</dbReference>
<comment type="similarity">
    <text evidence="2">Belongs to the universal ribosomal protein uS17 family.</text>
</comment>